<dbReference type="Gene3D" id="2.70.98.40">
    <property type="entry name" value="Glycoside hydrolase, family 65, N-terminal domain"/>
    <property type="match status" value="1"/>
</dbReference>
<dbReference type="EMBL" id="BAABAB010000013">
    <property type="protein sequence ID" value="GAA3616507.1"/>
    <property type="molecule type" value="Genomic_DNA"/>
</dbReference>
<sequence>MLRDLLSAEEWLITESGLDLGRLNTFETLFTVGNGLIGTRGALEEGHRGELSGTYLAGVYDSYDAAVIDLVNAPDWLSLAVFVDGVRLDIQTCSVVSHERALDLRRGLLWRQTIFVDAAGRRTRLESLRIASMHDPHLCAVRMEVTAENHSSPIVVESALDGYRRNLDRLPVYADGTAFDPDVRWDKWAHSKHLVEVGRRGAGDRLELEMQTIDSRILLSYAASTASPTHEAADSWIEQRSEWIALRSRYALAQGEPLCLDKLVTIHTSRDSPEPGLRSRAALDRHRERGFDACIADSERAWQRLWRDCDCSIIGDPDATKAVRFGIYQLLIAANPHDPTVNIGAKSLTGEGYRGHVFWDTEVLLLPFFVFTRPETARTLLRYRHHTLPAARELAKESGLRGARYPWESADTGREECPIWTNDGSFRFWSRDEEIHVTADVAHGVVSYVDATGDVDFLLHYGAEILFESARFWHDRAEPDRVTGRCSITQVMGPDEFHSHVDDNAFTNRLAQWNLEHAARVYRELSADRPDRLAEIASRIGLQPVEVEQWLRVAEGLRLEIDVADPVIEQFAGYFDRLDVPITSWDENDMPRYPAGYHHFNCEDTMLLKQPDVIMLLHMLPDDFDRATKLANFEFYEARTLHKSSLSPAIHAIMGIEVGDAARAVQYFRRSAFVDLADNQGNTHEGIHIASAGGTWQALVCGFGGFRVRHGQPHFDPWLPDQWQGIRFRLHWRGHAIDVTVEHGAVTLTLDAPADQVVQVCVAGSPVRLVAGEERRVALA</sequence>
<dbReference type="InterPro" id="IPR012341">
    <property type="entry name" value="6hp_glycosidase-like_sf"/>
</dbReference>
<dbReference type="RefSeq" id="WP_344803634.1">
    <property type="nucleotide sequence ID" value="NZ_BAABAB010000013.1"/>
</dbReference>
<dbReference type="Gene3D" id="2.60.420.10">
    <property type="entry name" value="Maltose phosphorylase, domain 3"/>
    <property type="match status" value="1"/>
</dbReference>
<evidence type="ECO:0000313" key="9">
    <source>
        <dbReference type="Proteomes" id="UP001501490"/>
    </source>
</evidence>
<dbReference type="PANTHER" id="PTHR11051:SF8">
    <property type="entry name" value="PROTEIN-GLUCOSYLGALACTOSYLHYDROXYLYSINE GLUCOSIDASE"/>
    <property type="match status" value="1"/>
</dbReference>
<feature type="domain" description="Glycoside hydrolase family 65 central catalytic" evidence="5">
    <location>
        <begin position="324"/>
        <end position="697"/>
    </location>
</feature>
<evidence type="ECO:0000259" key="5">
    <source>
        <dbReference type="Pfam" id="PF03632"/>
    </source>
</evidence>
<evidence type="ECO:0000313" key="8">
    <source>
        <dbReference type="EMBL" id="GAA3616507.1"/>
    </source>
</evidence>
<dbReference type="Pfam" id="PF03633">
    <property type="entry name" value="Glyco_hydro_65C"/>
    <property type="match status" value="1"/>
</dbReference>
<dbReference type="InterPro" id="IPR005194">
    <property type="entry name" value="Glyco_hydro_65_C"/>
</dbReference>
<keyword evidence="4" id="KW-0326">Glycosidase</keyword>
<dbReference type="InterPro" id="IPR008928">
    <property type="entry name" value="6-hairpin_glycosidase_sf"/>
</dbReference>
<proteinExistence type="inferred from homology"/>
<protein>
    <submittedName>
        <fullName evidence="8">Glycoside hydrolase family 65 protein</fullName>
    </submittedName>
</protein>
<dbReference type="Proteomes" id="UP001501490">
    <property type="component" value="Unassembled WGS sequence"/>
</dbReference>
<dbReference type="GO" id="GO:0016787">
    <property type="term" value="F:hydrolase activity"/>
    <property type="evidence" value="ECO:0007669"/>
    <property type="project" value="UniProtKB-KW"/>
</dbReference>
<reference evidence="9" key="1">
    <citation type="journal article" date="2019" name="Int. J. Syst. Evol. Microbiol.">
        <title>The Global Catalogue of Microorganisms (GCM) 10K type strain sequencing project: providing services to taxonomists for standard genome sequencing and annotation.</title>
        <authorList>
            <consortium name="The Broad Institute Genomics Platform"/>
            <consortium name="The Broad Institute Genome Sequencing Center for Infectious Disease"/>
            <person name="Wu L."/>
            <person name="Ma J."/>
        </authorList>
    </citation>
    <scope>NUCLEOTIDE SEQUENCE [LARGE SCALE GENOMIC DNA]</scope>
    <source>
        <strain evidence="9">JCM 16929</strain>
    </source>
</reference>
<comment type="caution">
    <text evidence="8">The sequence shown here is derived from an EMBL/GenBank/DDBJ whole genome shotgun (WGS) entry which is preliminary data.</text>
</comment>
<evidence type="ECO:0000259" key="7">
    <source>
        <dbReference type="Pfam" id="PF03636"/>
    </source>
</evidence>
<dbReference type="Pfam" id="PF03632">
    <property type="entry name" value="Glyco_hydro_65m"/>
    <property type="match status" value="1"/>
</dbReference>
<evidence type="ECO:0000256" key="4">
    <source>
        <dbReference type="ARBA" id="ARBA00023295"/>
    </source>
</evidence>
<dbReference type="PIRSF" id="PIRSF036289">
    <property type="entry name" value="Glycosyl_hydrolase_malt_phosph"/>
    <property type="match status" value="1"/>
</dbReference>
<dbReference type="InterPro" id="IPR037018">
    <property type="entry name" value="GH65_N"/>
</dbReference>
<evidence type="ECO:0000259" key="6">
    <source>
        <dbReference type="Pfam" id="PF03633"/>
    </source>
</evidence>
<dbReference type="Pfam" id="PF03636">
    <property type="entry name" value="Glyco_hydro_65N"/>
    <property type="match status" value="1"/>
</dbReference>
<dbReference type="InterPro" id="IPR005196">
    <property type="entry name" value="Glyco_hydro_65_N"/>
</dbReference>
<name>A0ABP6ZS66_9ACTN</name>
<evidence type="ECO:0000256" key="2">
    <source>
        <dbReference type="ARBA" id="ARBA00022676"/>
    </source>
</evidence>
<dbReference type="InterPro" id="IPR011013">
    <property type="entry name" value="Gal_mutarotase_sf_dom"/>
</dbReference>
<accession>A0ABP6ZS66</accession>
<feature type="domain" description="Glycoside hydrolase family 65 C-terminal" evidence="6">
    <location>
        <begin position="706"/>
        <end position="769"/>
    </location>
</feature>
<keyword evidence="3" id="KW-0808">Transferase</keyword>
<evidence type="ECO:0000256" key="1">
    <source>
        <dbReference type="ARBA" id="ARBA00006768"/>
    </source>
</evidence>
<dbReference type="InterPro" id="IPR005195">
    <property type="entry name" value="Glyco_hydro_65_M"/>
</dbReference>
<keyword evidence="2" id="KW-0328">Glycosyltransferase</keyword>
<dbReference type="InterPro" id="IPR017045">
    <property type="entry name" value="Malt_Pase/Glycosyl_Hdrlase"/>
</dbReference>
<dbReference type="PANTHER" id="PTHR11051">
    <property type="entry name" value="GLYCOSYL HYDROLASE-RELATED"/>
    <property type="match status" value="1"/>
</dbReference>
<feature type="domain" description="Glycoside hydrolase family 65 N-terminal" evidence="7">
    <location>
        <begin position="14"/>
        <end position="270"/>
    </location>
</feature>
<dbReference type="SUPFAM" id="SSF74650">
    <property type="entry name" value="Galactose mutarotase-like"/>
    <property type="match status" value="1"/>
</dbReference>
<dbReference type="SUPFAM" id="SSF48208">
    <property type="entry name" value="Six-hairpin glycosidases"/>
    <property type="match status" value="1"/>
</dbReference>
<dbReference type="Gene3D" id="1.50.10.10">
    <property type="match status" value="1"/>
</dbReference>
<organism evidence="8 9">
    <name type="scientific">Microlunatus ginsengisoli</name>
    <dbReference type="NCBI Taxonomy" id="363863"/>
    <lineage>
        <taxon>Bacteria</taxon>
        <taxon>Bacillati</taxon>
        <taxon>Actinomycetota</taxon>
        <taxon>Actinomycetes</taxon>
        <taxon>Propionibacteriales</taxon>
        <taxon>Propionibacteriaceae</taxon>
        <taxon>Microlunatus</taxon>
    </lineage>
</organism>
<comment type="similarity">
    <text evidence="1">Belongs to the glycosyl hydrolase 65 family.</text>
</comment>
<evidence type="ECO:0000256" key="3">
    <source>
        <dbReference type="ARBA" id="ARBA00022679"/>
    </source>
</evidence>
<keyword evidence="8" id="KW-0378">Hydrolase</keyword>
<gene>
    <name evidence="8" type="ORF">GCM10022236_18270</name>
</gene>
<keyword evidence="9" id="KW-1185">Reference proteome</keyword>